<dbReference type="PANTHER" id="PTHR20997">
    <property type="entry name" value="EG:BACR42I17.2 PROTEIN-RELATED"/>
    <property type="match status" value="1"/>
</dbReference>
<evidence type="ECO:0000313" key="3">
    <source>
        <dbReference type="Proteomes" id="UP000069940"/>
    </source>
</evidence>
<keyword evidence="3" id="KW-1185">Reference proteome</keyword>
<organism evidence="2 3">
    <name type="scientific">Aedes albopictus</name>
    <name type="common">Asian tiger mosquito</name>
    <name type="synonym">Stegomyia albopicta</name>
    <dbReference type="NCBI Taxonomy" id="7160"/>
    <lineage>
        <taxon>Eukaryota</taxon>
        <taxon>Metazoa</taxon>
        <taxon>Ecdysozoa</taxon>
        <taxon>Arthropoda</taxon>
        <taxon>Hexapoda</taxon>
        <taxon>Insecta</taxon>
        <taxon>Pterygota</taxon>
        <taxon>Neoptera</taxon>
        <taxon>Endopterygota</taxon>
        <taxon>Diptera</taxon>
        <taxon>Nematocera</taxon>
        <taxon>Culicoidea</taxon>
        <taxon>Culicidae</taxon>
        <taxon>Culicinae</taxon>
        <taxon>Aedini</taxon>
        <taxon>Aedes</taxon>
        <taxon>Stegomyia</taxon>
    </lineage>
</organism>
<proteinExistence type="predicted"/>
<evidence type="ECO:0000313" key="2">
    <source>
        <dbReference type="EnsemblMetazoa" id="AALFPA23_002148.P1820"/>
    </source>
</evidence>
<dbReference type="Proteomes" id="UP000069940">
    <property type="component" value="Unassembled WGS sequence"/>
</dbReference>
<accession>A0ABM1XRH7</accession>
<keyword evidence="1" id="KW-0732">Signal</keyword>
<feature type="chain" id="PRO_5046023472" description="Secreted protein" evidence="1">
    <location>
        <begin position="22"/>
        <end position="223"/>
    </location>
</feature>
<name>A0ABM1XRH7_AEDAL</name>
<protein>
    <recommendedName>
        <fullName evidence="4">Secreted protein</fullName>
    </recommendedName>
</protein>
<sequence>MSGALIFILTVATIFGGVIQAAPPDAATVALLLFRERCVNVSGSDEGFYQLFSSVEPAKACLFEHVGEFQQEPLPPIDDYESRKEFFDRICPKVNESVSCFEDVIEGAAKCTTEAHDKLTPVINDILHGLVNLICQDSGQLYYDINSAEFGECYSQVQANLIGCRPSEATGTISSIPNTVEQCRFVVESRDCIKGICSSSTLDQIVNEISRKLLSATKCVNDV</sequence>
<reference evidence="3" key="1">
    <citation type="journal article" date="2015" name="Proc. Natl. Acad. Sci. U.S.A.">
        <title>Genome sequence of the Asian Tiger mosquito, Aedes albopictus, reveals insights into its biology, genetics, and evolution.</title>
        <authorList>
            <person name="Chen X.G."/>
            <person name="Jiang X."/>
            <person name="Gu J."/>
            <person name="Xu M."/>
            <person name="Wu Y."/>
            <person name="Deng Y."/>
            <person name="Zhang C."/>
            <person name="Bonizzoni M."/>
            <person name="Dermauw W."/>
            <person name="Vontas J."/>
            <person name="Armbruster P."/>
            <person name="Huang X."/>
            <person name="Yang Y."/>
            <person name="Zhang H."/>
            <person name="He W."/>
            <person name="Peng H."/>
            <person name="Liu Y."/>
            <person name="Wu K."/>
            <person name="Chen J."/>
            <person name="Lirakis M."/>
            <person name="Topalis P."/>
            <person name="Van Leeuwen T."/>
            <person name="Hall A.B."/>
            <person name="Jiang X."/>
            <person name="Thorpe C."/>
            <person name="Mueller R.L."/>
            <person name="Sun C."/>
            <person name="Waterhouse R.M."/>
            <person name="Yan G."/>
            <person name="Tu Z.J."/>
            <person name="Fang X."/>
            <person name="James A.A."/>
        </authorList>
    </citation>
    <scope>NUCLEOTIDE SEQUENCE [LARGE SCALE GENOMIC DNA]</scope>
    <source>
        <strain evidence="3">Foshan</strain>
    </source>
</reference>
<dbReference type="PANTHER" id="PTHR20997:SF2">
    <property type="entry name" value="EG:BACR42I17.2 PROTEIN-RELATED"/>
    <property type="match status" value="1"/>
</dbReference>
<feature type="signal peptide" evidence="1">
    <location>
        <begin position="1"/>
        <end position="21"/>
    </location>
</feature>
<evidence type="ECO:0000256" key="1">
    <source>
        <dbReference type="SAM" id="SignalP"/>
    </source>
</evidence>
<dbReference type="InterPro" id="IPR009832">
    <property type="entry name" value="DUF1397"/>
</dbReference>
<dbReference type="RefSeq" id="XP_019933293.3">
    <property type="nucleotide sequence ID" value="XM_020077734.3"/>
</dbReference>
<dbReference type="GeneID" id="109623244"/>
<reference evidence="2" key="2">
    <citation type="submission" date="2025-05" db="UniProtKB">
        <authorList>
            <consortium name="EnsemblMetazoa"/>
        </authorList>
    </citation>
    <scope>IDENTIFICATION</scope>
    <source>
        <strain evidence="2">Foshan</strain>
    </source>
</reference>
<dbReference type="Pfam" id="PF07165">
    <property type="entry name" value="DUF1397"/>
    <property type="match status" value="1"/>
</dbReference>
<dbReference type="EnsemblMetazoa" id="AALFPA23_002148.R1820">
    <property type="protein sequence ID" value="AALFPA23_002148.P1820"/>
    <property type="gene ID" value="AALFPA23_002148"/>
</dbReference>
<evidence type="ECO:0008006" key="4">
    <source>
        <dbReference type="Google" id="ProtNLM"/>
    </source>
</evidence>